<dbReference type="PANTHER" id="PTHR11129">
    <property type="entry name" value="PROTEIN FARNESYLTRANSFERASE ALPHA SUBUNIT/RAB GERANYLGERANYL TRANSFERASE ALPHA SUBUNIT"/>
    <property type="match status" value="1"/>
</dbReference>
<dbReference type="Proteomes" id="UP000678393">
    <property type="component" value="Unassembled WGS sequence"/>
</dbReference>
<dbReference type="InterPro" id="IPR001611">
    <property type="entry name" value="Leu-rich_rpt"/>
</dbReference>
<protein>
    <recommendedName>
        <fullName evidence="6">Geranylgeranyl transferase type-2 subunit alpha</fullName>
        <ecNumber evidence="6">2.5.1.60</ecNumber>
    </recommendedName>
    <alternativeName>
        <fullName evidence="6">Geranylgeranyl transferase type II subunit alpha</fullName>
    </alternativeName>
</protein>
<dbReference type="PANTHER" id="PTHR11129:SF2">
    <property type="entry name" value="GERANYLGERANYL TRANSFERASE TYPE-2 SUBUNIT ALPHA"/>
    <property type="match status" value="1"/>
</dbReference>
<organism evidence="8 9">
    <name type="scientific">Candidula unifasciata</name>
    <dbReference type="NCBI Taxonomy" id="100452"/>
    <lineage>
        <taxon>Eukaryota</taxon>
        <taxon>Metazoa</taxon>
        <taxon>Spiralia</taxon>
        <taxon>Lophotrochozoa</taxon>
        <taxon>Mollusca</taxon>
        <taxon>Gastropoda</taxon>
        <taxon>Heterobranchia</taxon>
        <taxon>Euthyneura</taxon>
        <taxon>Panpulmonata</taxon>
        <taxon>Eupulmonata</taxon>
        <taxon>Stylommatophora</taxon>
        <taxon>Helicina</taxon>
        <taxon>Helicoidea</taxon>
        <taxon>Geomitridae</taxon>
        <taxon>Candidula</taxon>
    </lineage>
</organism>
<accession>A0A8S3YMF2</accession>
<dbReference type="Gene3D" id="3.80.10.10">
    <property type="entry name" value="Ribonuclease Inhibitor"/>
    <property type="match status" value="1"/>
</dbReference>
<evidence type="ECO:0000313" key="9">
    <source>
        <dbReference type="Proteomes" id="UP000678393"/>
    </source>
</evidence>
<keyword evidence="9" id="KW-1185">Reference proteome</keyword>
<gene>
    <name evidence="8" type="ORF">CUNI_LOCUS3632</name>
</gene>
<keyword evidence="2 6" id="KW-0637">Prenyltransferase</keyword>
<dbReference type="Gene3D" id="1.25.40.120">
    <property type="entry name" value="Protein prenylyltransferase"/>
    <property type="match status" value="1"/>
</dbReference>
<evidence type="ECO:0000256" key="7">
    <source>
        <dbReference type="SAM" id="Coils"/>
    </source>
</evidence>
<dbReference type="FunFam" id="1.25.40.120:FF:000001">
    <property type="entry name" value="Geranylgeranyl transferase type-2 subunit alpha"/>
    <property type="match status" value="1"/>
</dbReference>
<evidence type="ECO:0000256" key="5">
    <source>
        <dbReference type="ARBA" id="ARBA00047658"/>
    </source>
</evidence>
<sequence length="581" mass="67475">MHGRLKVKSTAEQLEAKKKEREKKLQLYNAATSKIISKKKNGELDEELLLVSAEVLAVNPDFYTLWNYRKETFLELQKTKSKEELQKMFLSELIFLESCLRVNHKSYGTWHHRCFVMDTMPEPDWNRELELCNDFLKYDERNFHCWDYRRFVVKRANVPPEAELKFSLSKINNNFSNYSSWHYRSKLLPVLYPDPKQPMGVSEEALLKEYELVQNGFFTDPDDQSNWFYHRWLMGRGEQVQGVNCFIVSRLDNSAIVSFTKHIKVGKATDIVLEINNTRQEHLTWHNPDRSSLFSTMWISFDGYLIFSLNINYITNDLCLPKNEECSIRATLIENDAAICSSCLHLDVSDDSKSVTSSRPSGSSQFSQELSALKSDVLQQELQSILELMEMETDNKWVVLTVVLLMKALDPFKYEMEIMNNLDRLEALDFKRVNYYKDLRSKFLVENLIDTSEGDIKSVDLKGKKLTKLYHTELLPLVTVLDLSDNHVQEAKYFNHLQSLVELNLSTNGVQNCEGLQHLPKLEKLLLRDNRLSSPLSFQPLQSCPKLKHLNISGNPICESEDLIEQLRELLTGVEIILKSS</sequence>
<proteinExistence type="inferred from homology"/>
<dbReference type="OrthoDB" id="1658at2759"/>
<dbReference type="SUPFAM" id="SSF48439">
    <property type="entry name" value="Protein prenylyltransferase"/>
    <property type="match status" value="1"/>
</dbReference>
<dbReference type="PROSITE" id="PS51147">
    <property type="entry name" value="PFTA"/>
    <property type="match status" value="4"/>
</dbReference>
<comment type="caution">
    <text evidence="8">The sequence shown here is derived from an EMBL/GenBank/DDBJ whole genome shotgun (WGS) entry which is preliminary data.</text>
</comment>
<comment type="catalytic activity">
    <reaction evidence="5 6">
        <text>geranylgeranyl diphosphate + L-cysteinyl-[protein] = S-geranylgeranyl-L-cysteinyl-[protein] + diphosphate</text>
        <dbReference type="Rhea" id="RHEA:21240"/>
        <dbReference type="Rhea" id="RHEA-COMP:10131"/>
        <dbReference type="Rhea" id="RHEA-COMP:11537"/>
        <dbReference type="ChEBI" id="CHEBI:29950"/>
        <dbReference type="ChEBI" id="CHEBI:33019"/>
        <dbReference type="ChEBI" id="CHEBI:57533"/>
        <dbReference type="ChEBI" id="CHEBI:86021"/>
        <dbReference type="EC" id="2.5.1.60"/>
    </reaction>
</comment>
<dbReference type="Gene3D" id="2.60.40.1130">
    <property type="entry name" value="Rab geranylgeranyltransferase alpha-subunit, insert domain"/>
    <property type="match status" value="1"/>
</dbReference>
<evidence type="ECO:0000313" key="8">
    <source>
        <dbReference type="EMBL" id="CAG5118074.1"/>
    </source>
</evidence>
<evidence type="ECO:0000256" key="3">
    <source>
        <dbReference type="ARBA" id="ARBA00022679"/>
    </source>
</evidence>
<evidence type="ECO:0000256" key="2">
    <source>
        <dbReference type="ARBA" id="ARBA00022602"/>
    </source>
</evidence>
<dbReference type="EMBL" id="CAJHNH020000494">
    <property type="protein sequence ID" value="CAG5118074.1"/>
    <property type="molecule type" value="Genomic_DNA"/>
</dbReference>
<dbReference type="Pfam" id="PF14580">
    <property type="entry name" value="LRR_9"/>
    <property type="match status" value="1"/>
</dbReference>
<comment type="similarity">
    <text evidence="1 6">Belongs to the protein prenyltransferase subunit alpha family.</text>
</comment>
<feature type="coiled-coil region" evidence="7">
    <location>
        <begin position="4"/>
        <end position="31"/>
    </location>
</feature>
<dbReference type="Pfam" id="PF01239">
    <property type="entry name" value="PPTA"/>
    <property type="match status" value="5"/>
</dbReference>
<keyword evidence="3 6" id="KW-0808">Transferase</keyword>
<keyword evidence="7" id="KW-0175">Coiled coil</keyword>
<comment type="function">
    <text evidence="6">Catalyzes the transfer of a geranyl-geranyl moiety from geranyl-geranyl pyrophosphate to cysteines occuring in specific C-terminal amino acid sequences.</text>
</comment>
<keyword evidence="4" id="KW-0677">Repeat</keyword>
<evidence type="ECO:0000256" key="4">
    <source>
        <dbReference type="ARBA" id="ARBA00022737"/>
    </source>
</evidence>
<dbReference type="InterPro" id="IPR002088">
    <property type="entry name" value="Prenyl_trans_a"/>
</dbReference>
<name>A0A8S3YMF2_9EUPU</name>
<dbReference type="GO" id="GO:0097354">
    <property type="term" value="P:prenylation"/>
    <property type="evidence" value="ECO:0007669"/>
    <property type="project" value="UniProtKB-UniRule"/>
</dbReference>
<dbReference type="SUPFAM" id="SSF52058">
    <property type="entry name" value="L domain-like"/>
    <property type="match status" value="1"/>
</dbReference>
<dbReference type="AlphaFoldDB" id="A0A8S3YMF2"/>
<dbReference type="GO" id="GO:0004663">
    <property type="term" value="F:Rab geranylgeranyltransferase activity"/>
    <property type="evidence" value="ECO:0007669"/>
    <property type="project" value="UniProtKB-UniRule"/>
</dbReference>
<evidence type="ECO:0000256" key="1">
    <source>
        <dbReference type="ARBA" id="ARBA00006734"/>
    </source>
</evidence>
<dbReference type="PROSITE" id="PS51450">
    <property type="entry name" value="LRR"/>
    <property type="match status" value="2"/>
</dbReference>
<dbReference type="GO" id="GO:0005968">
    <property type="term" value="C:Rab-protein geranylgeranyltransferase complex"/>
    <property type="evidence" value="ECO:0007669"/>
    <property type="project" value="TreeGrafter"/>
</dbReference>
<dbReference type="InterPro" id="IPR032675">
    <property type="entry name" value="LRR_dom_sf"/>
</dbReference>
<evidence type="ECO:0000256" key="6">
    <source>
        <dbReference type="RuleBase" id="RU367120"/>
    </source>
</evidence>
<reference evidence="8" key="1">
    <citation type="submission" date="2021-04" db="EMBL/GenBank/DDBJ databases">
        <authorList>
            <consortium name="Molecular Ecology Group"/>
        </authorList>
    </citation>
    <scope>NUCLEOTIDE SEQUENCE</scope>
</reference>
<dbReference type="EC" id="2.5.1.60" evidence="6"/>